<protein>
    <submittedName>
        <fullName evidence="1">Uncharacterized protein</fullName>
    </submittedName>
</protein>
<name>A0A0E9SG58_ANGAN</name>
<organism evidence="1">
    <name type="scientific">Anguilla anguilla</name>
    <name type="common">European freshwater eel</name>
    <name type="synonym">Muraena anguilla</name>
    <dbReference type="NCBI Taxonomy" id="7936"/>
    <lineage>
        <taxon>Eukaryota</taxon>
        <taxon>Metazoa</taxon>
        <taxon>Chordata</taxon>
        <taxon>Craniata</taxon>
        <taxon>Vertebrata</taxon>
        <taxon>Euteleostomi</taxon>
        <taxon>Actinopterygii</taxon>
        <taxon>Neopterygii</taxon>
        <taxon>Teleostei</taxon>
        <taxon>Anguilliformes</taxon>
        <taxon>Anguillidae</taxon>
        <taxon>Anguilla</taxon>
    </lineage>
</organism>
<proteinExistence type="predicted"/>
<accession>A0A0E9SG58</accession>
<reference evidence="1" key="2">
    <citation type="journal article" date="2015" name="Fish Shellfish Immunol.">
        <title>Early steps in the European eel (Anguilla anguilla)-Vibrio vulnificus interaction in the gills: Role of the RtxA13 toxin.</title>
        <authorList>
            <person name="Callol A."/>
            <person name="Pajuelo D."/>
            <person name="Ebbesson L."/>
            <person name="Teles M."/>
            <person name="MacKenzie S."/>
            <person name="Amaro C."/>
        </authorList>
    </citation>
    <scope>NUCLEOTIDE SEQUENCE</scope>
</reference>
<sequence length="11" mass="1168">MVRVSGMAQSC</sequence>
<reference evidence="1" key="1">
    <citation type="submission" date="2014-11" db="EMBL/GenBank/DDBJ databases">
        <authorList>
            <person name="Amaro Gonzalez C."/>
        </authorList>
    </citation>
    <scope>NUCLEOTIDE SEQUENCE</scope>
</reference>
<evidence type="ECO:0000313" key="1">
    <source>
        <dbReference type="EMBL" id="JAH40222.1"/>
    </source>
</evidence>
<dbReference type="EMBL" id="GBXM01068355">
    <property type="protein sequence ID" value="JAH40222.1"/>
    <property type="molecule type" value="Transcribed_RNA"/>
</dbReference>